<dbReference type="InterPro" id="IPR036116">
    <property type="entry name" value="FN3_sf"/>
</dbReference>
<accession>A0A9J6G5V4</accession>
<evidence type="ECO:0000256" key="8">
    <source>
        <dbReference type="ARBA" id="ARBA00023157"/>
    </source>
</evidence>
<dbReference type="EMBL" id="JABSTR010000006">
    <property type="protein sequence ID" value="KAH9373774.1"/>
    <property type="molecule type" value="Genomic_DNA"/>
</dbReference>
<evidence type="ECO:0000259" key="12">
    <source>
        <dbReference type="PROSITE" id="PS50853"/>
    </source>
</evidence>
<keyword evidence="4" id="KW-0677">Repeat</keyword>
<feature type="domain" description="Fibronectin type-III" evidence="12">
    <location>
        <begin position="212"/>
        <end position="303"/>
    </location>
</feature>
<dbReference type="Pfam" id="PF25059">
    <property type="entry name" value="FN3_DSCAM-DSCAML_C"/>
    <property type="match status" value="1"/>
</dbReference>
<dbReference type="InterPro" id="IPR036179">
    <property type="entry name" value="Ig-like_dom_sf"/>
</dbReference>
<dbReference type="InterPro" id="IPR056754">
    <property type="entry name" value="DSCAM/DSCAML_C"/>
</dbReference>
<dbReference type="PANTHER" id="PTHR44170">
    <property type="entry name" value="PROTEIN SIDEKICK"/>
    <property type="match status" value="1"/>
</dbReference>
<dbReference type="SMART" id="SM00408">
    <property type="entry name" value="IGc2"/>
    <property type="match status" value="1"/>
</dbReference>
<dbReference type="SMART" id="SM00060">
    <property type="entry name" value="FN3"/>
    <property type="match status" value="3"/>
</dbReference>
<keyword evidence="3" id="KW-0732">Signal</keyword>
<dbReference type="SUPFAM" id="SSF48726">
    <property type="entry name" value="Immunoglobulin"/>
    <property type="match status" value="1"/>
</dbReference>
<evidence type="ECO:0000256" key="4">
    <source>
        <dbReference type="ARBA" id="ARBA00022737"/>
    </source>
</evidence>
<evidence type="ECO:0000256" key="2">
    <source>
        <dbReference type="ARBA" id="ARBA00022692"/>
    </source>
</evidence>
<comment type="caution">
    <text evidence="13">The sequence shown here is derived from an EMBL/GenBank/DDBJ whole genome shotgun (WGS) entry which is preliminary data.</text>
</comment>
<organism evidence="13 14">
    <name type="scientific">Haemaphysalis longicornis</name>
    <name type="common">Bush tick</name>
    <dbReference type="NCBI Taxonomy" id="44386"/>
    <lineage>
        <taxon>Eukaryota</taxon>
        <taxon>Metazoa</taxon>
        <taxon>Ecdysozoa</taxon>
        <taxon>Arthropoda</taxon>
        <taxon>Chelicerata</taxon>
        <taxon>Arachnida</taxon>
        <taxon>Acari</taxon>
        <taxon>Parasitiformes</taxon>
        <taxon>Ixodida</taxon>
        <taxon>Ixodoidea</taxon>
        <taxon>Ixodidae</taxon>
        <taxon>Haemaphysalinae</taxon>
        <taxon>Haemaphysalis</taxon>
    </lineage>
</organism>
<dbReference type="PANTHER" id="PTHR44170:SF6">
    <property type="entry name" value="CONTACTIN"/>
    <property type="match status" value="1"/>
</dbReference>
<dbReference type="Pfam" id="PF00041">
    <property type="entry name" value="fn3"/>
    <property type="match status" value="2"/>
</dbReference>
<evidence type="ECO:0000256" key="6">
    <source>
        <dbReference type="ARBA" id="ARBA00022989"/>
    </source>
</evidence>
<dbReference type="GO" id="GO:0098609">
    <property type="term" value="P:cell-cell adhesion"/>
    <property type="evidence" value="ECO:0007669"/>
    <property type="project" value="TreeGrafter"/>
</dbReference>
<dbReference type="Proteomes" id="UP000821853">
    <property type="component" value="Chromosome 4"/>
</dbReference>
<dbReference type="OrthoDB" id="152385at2759"/>
<keyword evidence="2 10" id="KW-0812">Transmembrane</keyword>
<keyword evidence="6 10" id="KW-1133">Transmembrane helix</keyword>
<dbReference type="CDD" id="cd00063">
    <property type="entry name" value="FN3"/>
    <property type="match status" value="3"/>
</dbReference>
<feature type="domain" description="Fibronectin type-III" evidence="12">
    <location>
        <begin position="111"/>
        <end position="210"/>
    </location>
</feature>
<dbReference type="OMA" id="AKWHAKM"/>
<evidence type="ECO:0000256" key="1">
    <source>
        <dbReference type="ARBA" id="ARBA00004167"/>
    </source>
</evidence>
<dbReference type="SMART" id="SM00409">
    <property type="entry name" value="IG"/>
    <property type="match status" value="1"/>
</dbReference>
<gene>
    <name evidence="13" type="ORF">HPB48_007504</name>
</gene>
<dbReference type="GO" id="GO:0005886">
    <property type="term" value="C:plasma membrane"/>
    <property type="evidence" value="ECO:0007669"/>
    <property type="project" value="UniProtKB-SubCell"/>
</dbReference>
<keyword evidence="5" id="KW-0130">Cell adhesion</keyword>
<dbReference type="InterPro" id="IPR013783">
    <property type="entry name" value="Ig-like_fold"/>
</dbReference>
<dbReference type="InterPro" id="IPR003961">
    <property type="entry name" value="FN3_dom"/>
</dbReference>
<evidence type="ECO:0000259" key="11">
    <source>
        <dbReference type="PROSITE" id="PS50835"/>
    </source>
</evidence>
<protein>
    <recommendedName>
        <fullName evidence="15">Down syndrome cell adhesion molecule</fullName>
    </recommendedName>
</protein>
<feature type="domain" description="Fibronectin type-III" evidence="12">
    <location>
        <begin position="307"/>
        <end position="402"/>
    </location>
</feature>
<dbReference type="SUPFAM" id="SSF49265">
    <property type="entry name" value="Fibronectin type III"/>
    <property type="match status" value="2"/>
</dbReference>
<dbReference type="VEuPathDB" id="VectorBase:HLOH_063538"/>
<dbReference type="PROSITE" id="PS50853">
    <property type="entry name" value="FN3"/>
    <property type="match status" value="3"/>
</dbReference>
<dbReference type="InterPro" id="IPR007110">
    <property type="entry name" value="Ig-like_dom"/>
</dbReference>
<proteinExistence type="predicted"/>
<keyword evidence="14" id="KW-1185">Reference proteome</keyword>
<dbReference type="FunFam" id="2.60.40.10:FF:000104">
    <property type="entry name" value="Down syndrome cell adhesion molecule b"/>
    <property type="match status" value="1"/>
</dbReference>
<dbReference type="InterPro" id="IPR003598">
    <property type="entry name" value="Ig_sub2"/>
</dbReference>
<keyword evidence="7 10" id="KW-0472">Membrane</keyword>
<sequence length="545" mass="59535">MLSFFVTLVPPIWRIEPSDTVVVRGGTAIIDCQADGFPLPRVRWTKSEGDVPGDYRAISSSSRIHVFENGSLAVHSSEEKDSGFFLCQASNGISPILSKVVKLSVHAPGGPPQKVRAEATGSQSIKVWWKPPRKDIQFGPLKGYYVGYKVKDTADTYVYKTLELNPSNLHDECHVTSLKRNTEYSVVVQAFNAKGAGPPSEEIFVKTLKNDPPTSPAVKVSASTSSSISVSWEAADANDLLGYVLHVRKDFGEWNKINVPRNAAEYTVDHLACGASYQIYLSAFNSVGNGGPSNIVSSKTVGVAPVAPDKPSLITVNSTAIAIHLDSWHDGGCPFLAFEVRFRRQKDKVWNVVGHNIPPEQKLIMLNDLVPGVAYLLQVIAKNEAGITEAEYDFVTLQTAQEPATPSLVVESEGSPFYMELGVILPACVSLTVVLVVGVLVYIVLRRRYSSGSSHSGSSAYGSRKGAHLQECLRLSEVDPSLGKKTMSLDGRLDYYPTPYATTRVTDIDERKMSECSYKQVGILTKKRPLSRNKITKYKNAMCVS</sequence>
<dbReference type="InterPro" id="IPR003599">
    <property type="entry name" value="Ig_sub"/>
</dbReference>
<evidence type="ECO:0000256" key="7">
    <source>
        <dbReference type="ARBA" id="ARBA00023136"/>
    </source>
</evidence>
<feature type="domain" description="Ig-like" evidence="11">
    <location>
        <begin position="10"/>
        <end position="104"/>
    </location>
</feature>
<dbReference type="AlphaFoldDB" id="A0A9J6G5V4"/>
<keyword evidence="9" id="KW-0393">Immunoglobulin domain</keyword>
<dbReference type="Gene3D" id="2.60.40.10">
    <property type="entry name" value="Immunoglobulins"/>
    <property type="match status" value="4"/>
</dbReference>
<dbReference type="FunFam" id="2.60.40.10:FF:000120">
    <property type="entry name" value="Down syndrome cell adhesion molecule like 1"/>
    <property type="match status" value="1"/>
</dbReference>
<evidence type="ECO:0008006" key="15">
    <source>
        <dbReference type="Google" id="ProtNLM"/>
    </source>
</evidence>
<keyword evidence="8" id="KW-1015">Disulfide bond</keyword>
<evidence type="ECO:0000256" key="5">
    <source>
        <dbReference type="ARBA" id="ARBA00022889"/>
    </source>
</evidence>
<reference evidence="13 14" key="1">
    <citation type="journal article" date="2020" name="Cell">
        <title>Large-Scale Comparative Analyses of Tick Genomes Elucidate Their Genetic Diversity and Vector Capacities.</title>
        <authorList>
            <consortium name="Tick Genome and Microbiome Consortium (TIGMIC)"/>
            <person name="Jia N."/>
            <person name="Wang J."/>
            <person name="Shi W."/>
            <person name="Du L."/>
            <person name="Sun Y."/>
            <person name="Zhan W."/>
            <person name="Jiang J.F."/>
            <person name="Wang Q."/>
            <person name="Zhang B."/>
            <person name="Ji P."/>
            <person name="Bell-Sakyi L."/>
            <person name="Cui X.M."/>
            <person name="Yuan T.T."/>
            <person name="Jiang B.G."/>
            <person name="Yang W.F."/>
            <person name="Lam T.T."/>
            <person name="Chang Q.C."/>
            <person name="Ding S.J."/>
            <person name="Wang X.J."/>
            <person name="Zhu J.G."/>
            <person name="Ruan X.D."/>
            <person name="Zhao L."/>
            <person name="Wei J.T."/>
            <person name="Ye R.Z."/>
            <person name="Que T.C."/>
            <person name="Du C.H."/>
            <person name="Zhou Y.H."/>
            <person name="Cheng J.X."/>
            <person name="Dai P.F."/>
            <person name="Guo W.B."/>
            <person name="Han X.H."/>
            <person name="Huang E.J."/>
            <person name="Li L.F."/>
            <person name="Wei W."/>
            <person name="Gao Y.C."/>
            <person name="Liu J.Z."/>
            <person name="Shao H.Z."/>
            <person name="Wang X."/>
            <person name="Wang C.C."/>
            <person name="Yang T.C."/>
            <person name="Huo Q.B."/>
            <person name="Li W."/>
            <person name="Chen H.Y."/>
            <person name="Chen S.E."/>
            <person name="Zhou L.G."/>
            <person name="Ni X.B."/>
            <person name="Tian J.H."/>
            <person name="Sheng Y."/>
            <person name="Liu T."/>
            <person name="Pan Y.S."/>
            <person name="Xia L.Y."/>
            <person name="Li J."/>
            <person name="Zhao F."/>
            <person name="Cao W.C."/>
        </authorList>
    </citation>
    <scope>NUCLEOTIDE SEQUENCE [LARGE SCALE GENOMIC DNA]</scope>
    <source>
        <strain evidence="13">HaeL-2018</strain>
    </source>
</reference>
<name>A0A9J6G5V4_HAELO</name>
<feature type="transmembrane region" description="Helical" evidence="10">
    <location>
        <begin position="423"/>
        <end position="445"/>
    </location>
</feature>
<dbReference type="PROSITE" id="PS50835">
    <property type="entry name" value="IG_LIKE"/>
    <property type="match status" value="1"/>
</dbReference>
<evidence type="ECO:0000313" key="14">
    <source>
        <dbReference type="Proteomes" id="UP000821853"/>
    </source>
</evidence>
<evidence type="ECO:0000256" key="3">
    <source>
        <dbReference type="ARBA" id="ARBA00022729"/>
    </source>
</evidence>
<dbReference type="Pfam" id="PF13927">
    <property type="entry name" value="Ig_3"/>
    <property type="match status" value="1"/>
</dbReference>
<evidence type="ECO:0000313" key="13">
    <source>
        <dbReference type="EMBL" id="KAH9373774.1"/>
    </source>
</evidence>
<comment type="subcellular location">
    <subcellularLocation>
        <location evidence="1">Membrane</location>
        <topology evidence="1">Single-pass membrane protein</topology>
    </subcellularLocation>
</comment>
<evidence type="ECO:0000256" key="9">
    <source>
        <dbReference type="ARBA" id="ARBA00023319"/>
    </source>
</evidence>
<evidence type="ECO:0000256" key="10">
    <source>
        <dbReference type="SAM" id="Phobius"/>
    </source>
</evidence>